<organism evidence="2">
    <name type="scientific">Clastoptera arizonana</name>
    <name type="common">Arizona spittle bug</name>
    <dbReference type="NCBI Taxonomy" id="38151"/>
    <lineage>
        <taxon>Eukaryota</taxon>
        <taxon>Metazoa</taxon>
        <taxon>Ecdysozoa</taxon>
        <taxon>Arthropoda</taxon>
        <taxon>Hexapoda</taxon>
        <taxon>Insecta</taxon>
        <taxon>Pterygota</taxon>
        <taxon>Neoptera</taxon>
        <taxon>Paraneoptera</taxon>
        <taxon>Hemiptera</taxon>
        <taxon>Auchenorrhyncha</taxon>
        <taxon>Cercopoidea</taxon>
        <taxon>Clastopteridae</taxon>
        <taxon>Clastoptera</taxon>
    </lineage>
</organism>
<reference evidence="2" key="1">
    <citation type="submission" date="2015-12" db="EMBL/GenBank/DDBJ databases">
        <title>De novo transcriptome assembly of four potential Pierce s Disease insect vectors from Arizona vineyards.</title>
        <authorList>
            <person name="Tassone E.E."/>
        </authorList>
    </citation>
    <scope>NUCLEOTIDE SEQUENCE</scope>
</reference>
<dbReference type="AlphaFoldDB" id="A0A1B6DST8"/>
<proteinExistence type="predicted"/>
<dbReference type="EMBL" id="GEDC01008556">
    <property type="protein sequence ID" value="JAS28742.1"/>
    <property type="molecule type" value="Transcribed_RNA"/>
</dbReference>
<sequence length="99" mass="11550">MRKENYFMAANRVRTIVGCYVVARAKRVHKREMSSSDRGGLKVMSGIAPTLQANFHCSYYKCKIYYHESNLLDKLFLFIFRKKAVNSDYLDHPLLITPI</sequence>
<accession>A0A1B6DST8</accession>
<name>A0A1B6DST8_9HEMI</name>
<gene>
    <name evidence="2" type="ORF">g.21750</name>
    <name evidence="1" type="ORF">g.21751</name>
</gene>
<evidence type="ECO:0000313" key="2">
    <source>
        <dbReference type="EMBL" id="JAS28742.1"/>
    </source>
</evidence>
<evidence type="ECO:0000313" key="1">
    <source>
        <dbReference type="EMBL" id="JAS07095.1"/>
    </source>
</evidence>
<dbReference type="EMBL" id="GEDC01030203">
    <property type="protein sequence ID" value="JAS07095.1"/>
    <property type="molecule type" value="Transcribed_RNA"/>
</dbReference>
<protein>
    <submittedName>
        <fullName evidence="2">Uncharacterized protein</fullName>
    </submittedName>
</protein>